<dbReference type="EMBL" id="SGJD01020751">
    <property type="protein sequence ID" value="KAB0388518.1"/>
    <property type="molecule type" value="Genomic_DNA"/>
</dbReference>
<dbReference type="SMART" id="SM00360">
    <property type="entry name" value="RRM"/>
    <property type="match status" value="1"/>
</dbReference>
<dbReference type="PROSITE" id="PS50102">
    <property type="entry name" value="RRM"/>
    <property type="match status" value="2"/>
</dbReference>
<sequence length="186" mass="20799">MHVAATYRQASLYVGDLHADVTEDLLFKKFSAVGPCCTSASEGTWKSGIGNVFIKNLDKSNDNKTLHEHFSSFGKILSSKVMSDDHGSRGYAFVHFQNQIATDRAIQEMNGALLKDCRLFVGRFKSRKDQEAELQNKASEFTNVYIKNLGDDMDDERLREVFSKYGKTLSVKVMTDSTGKSKGFGF</sequence>
<evidence type="ECO:0000256" key="1">
    <source>
        <dbReference type="ARBA" id="ARBA00022737"/>
    </source>
</evidence>
<evidence type="ECO:0000256" key="3">
    <source>
        <dbReference type="PROSITE-ProRule" id="PRU00176"/>
    </source>
</evidence>
<accession>A0A643BLC4</accession>
<dbReference type="Pfam" id="PF00076">
    <property type="entry name" value="RRM_1"/>
    <property type="match status" value="2"/>
</dbReference>
<reference evidence="5 6" key="1">
    <citation type="journal article" date="2019" name="PLoS ONE">
        <title>Genomic analyses reveal an absence of contemporary introgressive admixture between fin whales and blue whales, despite known hybrids.</title>
        <authorList>
            <person name="Westbury M.V."/>
            <person name="Petersen B."/>
            <person name="Lorenzen E.D."/>
        </authorList>
    </citation>
    <scope>NUCLEOTIDE SEQUENCE [LARGE SCALE GENOMIC DNA]</scope>
    <source>
        <strain evidence="5">FinWhale-01</strain>
    </source>
</reference>
<dbReference type="GO" id="GO:0003723">
    <property type="term" value="F:RNA binding"/>
    <property type="evidence" value="ECO:0007669"/>
    <property type="project" value="UniProtKB-UniRule"/>
</dbReference>
<evidence type="ECO:0000313" key="5">
    <source>
        <dbReference type="EMBL" id="KAB0388518.1"/>
    </source>
</evidence>
<evidence type="ECO:0000313" key="6">
    <source>
        <dbReference type="Proteomes" id="UP000437017"/>
    </source>
</evidence>
<dbReference type="OrthoDB" id="19742at2759"/>
<evidence type="ECO:0000259" key="4">
    <source>
        <dbReference type="PROSITE" id="PS50102"/>
    </source>
</evidence>
<feature type="non-terminal residue" evidence="5">
    <location>
        <position position="186"/>
    </location>
</feature>
<dbReference type="Proteomes" id="UP000437017">
    <property type="component" value="Unassembled WGS sequence"/>
</dbReference>
<feature type="domain" description="RRM" evidence="4">
    <location>
        <begin position="50"/>
        <end position="126"/>
    </location>
</feature>
<organism evidence="5 6">
    <name type="scientific">Balaenoptera physalus</name>
    <name type="common">Fin whale</name>
    <name type="synonym">Balaena physalus</name>
    <dbReference type="NCBI Taxonomy" id="9770"/>
    <lineage>
        <taxon>Eukaryota</taxon>
        <taxon>Metazoa</taxon>
        <taxon>Chordata</taxon>
        <taxon>Craniata</taxon>
        <taxon>Vertebrata</taxon>
        <taxon>Euteleostomi</taxon>
        <taxon>Mammalia</taxon>
        <taxon>Eutheria</taxon>
        <taxon>Laurasiatheria</taxon>
        <taxon>Artiodactyla</taxon>
        <taxon>Whippomorpha</taxon>
        <taxon>Cetacea</taxon>
        <taxon>Mysticeti</taxon>
        <taxon>Balaenopteridae</taxon>
        <taxon>Balaenoptera</taxon>
    </lineage>
</organism>
<dbReference type="InterPro" id="IPR035979">
    <property type="entry name" value="RBD_domain_sf"/>
</dbReference>
<gene>
    <name evidence="5" type="ORF">E2I00_007954</name>
</gene>
<comment type="caution">
    <text evidence="5">The sequence shown here is derived from an EMBL/GenBank/DDBJ whole genome shotgun (WGS) entry which is preliminary data.</text>
</comment>
<dbReference type="InterPro" id="IPR012677">
    <property type="entry name" value="Nucleotide-bd_a/b_plait_sf"/>
</dbReference>
<keyword evidence="1" id="KW-0677">Repeat</keyword>
<dbReference type="AlphaFoldDB" id="A0A643BLC4"/>
<evidence type="ECO:0000256" key="2">
    <source>
        <dbReference type="ARBA" id="ARBA00022884"/>
    </source>
</evidence>
<dbReference type="Gene3D" id="3.30.70.330">
    <property type="match status" value="2"/>
</dbReference>
<keyword evidence="6" id="KW-1185">Reference proteome</keyword>
<dbReference type="PANTHER" id="PTHR24012">
    <property type="entry name" value="RNA BINDING PROTEIN"/>
    <property type="match status" value="1"/>
</dbReference>
<dbReference type="SUPFAM" id="SSF54928">
    <property type="entry name" value="RNA-binding domain, RBD"/>
    <property type="match status" value="1"/>
</dbReference>
<dbReference type="FunFam" id="3.30.70.330:FF:000003">
    <property type="entry name" value="Polyadenylate-binding protein"/>
    <property type="match status" value="1"/>
</dbReference>
<keyword evidence="2 3" id="KW-0694">RNA-binding</keyword>
<protein>
    <recommendedName>
        <fullName evidence="4">RRM domain-containing protein</fullName>
    </recommendedName>
</protein>
<feature type="domain" description="RRM" evidence="4">
    <location>
        <begin position="142"/>
        <end position="186"/>
    </location>
</feature>
<dbReference type="InterPro" id="IPR000504">
    <property type="entry name" value="RRM_dom"/>
</dbReference>
<proteinExistence type="predicted"/>
<name>A0A643BLC4_BALPH</name>